<dbReference type="EMBL" id="NVSR01000031">
    <property type="protein sequence ID" value="PCI28558.1"/>
    <property type="molecule type" value="Genomic_DNA"/>
</dbReference>
<evidence type="ECO:0000313" key="6">
    <source>
        <dbReference type="Proteomes" id="UP000218113"/>
    </source>
</evidence>
<dbReference type="GO" id="GO:0006310">
    <property type="term" value="P:DNA recombination"/>
    <property type="evidence" value="ECO:0007669"/>
    <property type="project" value="UniProtKB-UniRule"/>
</dbReference>
<gene>
    <name evidence="5" type="ORF">COB67_06155</name>
</gene>
<reference evidence="6" key="1">
    <citation type="submission" date="2017-08" db="EMBL/GenBank/DDBJ databases">
        <title>A dynamic microbial community with high functional redundancy inhabits the cold, oxic subseafloor aquifer.</title>
        <authorList>
            <person name="Tully B.J."/>
            <person name="Wheat C.G."/>
            <person name="Glazer B.T."/>
            <person name="Huber J.A."/>
        </authorList>
    </citation>
    <scope>NUCLEOTIDE SEQUENCE [LARGE SCALE GENOMIC DNA]</scope>
</reference>
<dbReference type="Pfam" id="PF00436">
    <property type="entry name" value="SSB"/>
    <property type="match status" value="1"/>
</dbReference>
<comment type="caution">
    <text evidence="2">Lacks conserved residue(s) required for the propagation of feature annotation.</text>
</comment>
<dbReference type="PIRSF" id="PIRSF002070">
    <property type="entry name" value="SSB"/>
    <property type="match status" value="1"/>
</dbReference>
<dbReference type="AlphaFoldDB" id="A0A2A4T4W0"/>
<dbReference type="InterPro" id="IPR012340">
    <property type="entry name" value="NA-bd_OB-fold"/>
</dbReference>
<keyword evidence="2" id="KW-0234">DNA repair</keyword>
<dbReference type="GO" id="GO:0006281">
    <property type="term" value="P:DNA repair"/>
    <property type="evidence" value="ECO:0007669"/>
    <property type="project" value="UniProtKB-UniRule"/>
</dbReference>
<evidence type="ECO:0000256" key="4">
    <source>
        <dbReference type="SAM" id="MobiDB-lite"/>
    </source>
</evidence>
<proteinExistence type="inferred from homology"/>
<dbReference type="Proteomes" id="UP000218113">
    <property type="component" value="Unassembled WGS sequence"/>
</dbReference>
<comment type="subunit">
    <text evidence="2">Homotetramer.</text>
</comment>
<sequence>MLNKVQLIGRVGQEPEQKVIASGGMLVTLSLATNERWKDKSGNRQEKTSWHRITLWSSQAKFVAQYVHKGDLVYIEGRIDYQEWDKDGVKQYSTSIVGQTVQKLSWDKNTGGNPQDSSESNWSPSPAQTPAQGDFQPAPESSPLTPKPIFGNVSPVDDLLEDDIPF</sequence>
<dbReference type="HAMAP" id="MF_00984">
    <property type="entry name" value="SSB"/>
    <property type="match status" value="1"/>
</dbReference>
<evidence type="ECO:0000256" key="2">
    <source>
        <dbReference type="HAMAP-Rule" id="MF_00984"/>
    </source>
</evidence>
<dbReference type="NCBIfam" id="TIGR00621">
    <property type="entry name" value="ssb"/>
    <property type="match status" value="1"/>
</dbReference>
<evidence type="ECO:0000313" key="5">
    <source>
        <dbReference type="EMBL" id="PCI28558.1"/>
    </source>
</evidence>
<feature type="compositionally biased region" description="Polar residues" evidence="4">
    <location>
        <begin position="105"/>
        <end position="131"/>
    </location>
</feature>
<dbReference type="InterPro" id="IPR011344">
    <property type="entry name" value="ssDNA-bd"/>
</dbReference>
<protein>
    <recommendedName>
        <fullName evidence="2 3">Single-stranded DNA-binding protein</fullName>
        <shortName evidence="2">SSB</shortName>
    </recommendedName>
</protein>
<dbReference type="GO" id="GO:0006260">
    <property type="term" value="P:DNA replication"/>
    <property type="evidence" value="ECO:0007669"/>
    <property type="project" value="UniProtKB-UniRule"/>
</dbReference>
<keyword evidence="2" id="KW-0235">DNA replication</keyword>
<organism evidence="5 6">
    <name type="scientific">SAR324 cluster bacterium</name>
    <dbReference type="NCBI Taxonomy" id="2024889"/>
    <lineage>
        <taxon>Bacteria</taxon>
        <taxon>Deltaproteobacteria</taxon>
        <taxon>SAR324 cluster</taxon>
    </lineage>
</organism>
<dbReference type="SUPFAM" id="SSF50249">
    <property type="entry name" value="Nucleic acid-binding proteins"/>
    <property type="match status" value="1"/>
</dbReference>
<name>A0A2A4T4W0_9DELT</name>
<keyword evidence="2" id="KW-0227">DNA damage</keyword>
<feature type="region of interest" description="Disordered" evidence="4">
    <location>
        <begin position="105"/>
        <end position="166"/>
    </location>
</feature>
<dbReference type="GO" id="GO:0009295">
    <property type="term" value="C:nucleoid"/>
    <property type="evidence" value="ECO:0007669"/>
    <property type="project" value="TreeGrafter"/>
</dbReference>
<dbReference type="GO" id="GO:0003697">
    <property type="term" value="F:single-stranded DNA binding"/>
    <property type="evidence" value="ECO:0007669"/>
    <property type="project" value="UniProtKB-UniRule"/>
</dbReference>
<dbReference type="Gene3D" id="2.40.50.140">
    <property type="entry name" value="Nucleic acid-binding proteins"/>
    <property type="match status" value="1"/>
</dbReference>
<comment type="function">
    <text evidence="2">Plays an important role in DNA replication, recombination and repair. Binds to ssDNA and to an array of partner proteins to recruit them to their sites of action during DNA metabolism.</text>
</comment>
<keyword evidence="1 2" id="KW-0238">DNA-binding</keyword>
<keyword evidence="2" id="KW-0233">DNA recombination</keyword>
<evidence type="ECO:0000256" key="1">
    <source>
        <dbReference type="ARBA" id="ARBA00023125"/>
    </source>
</evidence>
<dbReference type="PANTHER" id="PTHR10302:SF0">
    <property type="entry name" value="SINGLE-STRANDED DNA-BINDING PROTEIN, MITOCHONDRIAL"/>
    <property type="match status" value="1"/>
</dbReference>
<evidence type="ECO:0000256" key="3">
    <source>
        <dbReference type="PIRNR" id="PIRNR002070"/>
    </source>
</evidence>
<dbReference type="CDD" id="cd04496">
    <property type="entry name" value="SSB_OBF"/>
    <property type="match status" value="1"/>
</dbReference>
<feature type="short sequence motif" description="Important for interaction with partner proteins" evidence="2">
    <location>
        <begin position="161"/>
        <end position="166"/>
    </location>
</feature>
<dbReference type="PANTHER" id="PTHR10302">
    <property type="entry name" value="SINGLE-STRANDED DNA-BINDING PROTEIN"/>
    <property type="match status" value="1"/>
</dbReference>
<dbReference type="PROSITE" id="PS50935">
    <property type="entry name" value="SSB"/>
    <property type="match status" value="1"/>
</dbReference>
<accession>A0A2A4T4W0</accession>
<dbReference type="InterPro" id="IPR000424">
    <property type="entry name" value="Primosome_PriB/ssb"/>
</dbReference>
<comment type="caution">
    <text evidence="5">The sequence shown here is derived from an EMBL/GenBank/DDBJ whole genome shotgun (WGS) entry which is preliminary data.</text>
</comment>